<evidence type="ECO:0000256" key="3">
    <source>
        <dbReference type="SAM" id="SignalP"/>
    </source>
</evidence>
<keyword evidence="5" id="KW-1185">Reference proteome</keyword>
<keyword evidence="3" id="KW-0732">Signal</keyword>
<feature type="chain" id="PRO_5046993224" evidence="3">
    <location>
        <begin position="23"/>
        <end position="256"/>
    </location>
</feature>
<dbReference type="PRINTS" id="PR00081">
    <property type="entry name" value="GDHRDH"/>
</dbReference>
<dbReference type="RefSeq" id="WP_161716855.1">
    <property type="nucleotide sequence ID" value="NZ_JAAAPO010000001.1"/>
</dbReference>
<keyword evidence="2" id="KW-0560">Oxidoreductase</keyword>
<accession>A0ABW9XAP1</accession>
<evidence type="ECO:0000256" key="1">
    <source>
        <dbReference type="ARBA" id="ARBA00006484"/>
    </source>
</evidence>
<comment type="caution">
    <text evidence="4">The sequence shown here is derived from an EMBL/GenBank/DDBJ whole genome shotgun (WGS) entry which is preliminary data.</text>
</comment>
<reference evidence="5" key="1">
    <citation type="submission" date="2020-01" db="EMBL/GenBank/DDBJ databases">
        <title>Sphingomonas sp. strain CSW-10.</title>
        <authorList>
            <person name="Chen W.-M."/>
        </authorList>
    </citation>
    <scope>NUCLEOTIDE SEQUENCE [LARGE SCALE GENOMIC DNA]</scope>
    <source>
        <strain evidence="5">FSY-8</strain>
    </source>
</reference>
<dbReference type="InterPro" id="IPR002347">
    <property type="entry name" value="SDR_fam"/>
</dbReference>
<dbReference type="PRINTS" id="PR00080">
    <property type="entry name" value="SDRFAMILY"/>
</dbReference>
<evidence type="ECO:0000313" key="5">
    <source>
        <dbReference type="Proteomes" id="UP000753724"/>
    </source>
</evidence>
<dbReference type="InterPro" id="IPR020904">
    <property type="entry name" value="Sc_DH/Rdtase_CS"/>
</dbReference>
<dbReference type="PANTHER" id="PTHR24321">
    <property type="entry name" value="DEHYDROGENASES, SHORT CHAIN"/>
    <property type="match status" value="1"/>
</dbReference>
<dbReference type="Gene3D" id="3.40.50.720">
    <property type="entry name" value="NAD(P)-binding Rossmann-like Domain"/>
    <property type="match status" value="1"/>
</dbReference>
<protein>
    <submittedName>
        <fullName evidence="4">SDR family oxidoreductase</fullName>
    </submittedName>
</protein>
<dbReference type="PANTHER" id="PTHR24321:SF15">
    <property type="entry name" value="OXIDOREDUCTASE UCPA"/>
    <property type="match status" value="1"/>
</dbReference>
<proteinExistence type="inferred from homology"/>
<dbReference type="Proteomes" id="UP000753724">
    <property type="component" value="Unassembled WGS sequence"/>
</dbReference>
<evidence type="ECO:0000256" key="2">
    <source>
        <dbReference type="ARBA" id="ARBA00023002"/>
    </source>
</evidence>
<gene>
    <name evidence="4" type="ORF">GTZ99_03400</name>
</gene>
<dbReference type="SUPFAM" id="SSF51735">
    <property type="entry name" value="NAD(P)-binding Rossmann-fold domains"/>
    <property type="match status" value="1"/>
</dbReference>
<dbReference type="PROSITE" id="PS00061">
    <property type="entry name" value="ADH_SHORT"/>
    <property type="match status" value="1"/>
</dbReference>
<dbReference type="Pfam" id="PF13561">
    <property type="entry name" value="adh_short_C2"/>
    <property type="match status" value="1"/>
</dbReference>
<name>A0ABW9XAP1_9SPHN</name>
<dbReference type="EMBL" id="JAAAPO010000001">
    <property type="protein sequence ID" value="NBC35598.1"/>
    <property type="molecule type" value="Genomic_DNA"/>
</dbReference>
<organism evidence="4 5">
    <name type="scientific">Novosphingobium ovatum</name>
    <dbReference type="NCBI Taxonomy" id="1908523"/>
    <lineage>
        <taxon>Bacteria</taxon>
        <taxon>Pseudomonadati</taxon>
        <taxon>Pseudomonadota</taxon>
        <taxon>Alphaproteobacteria</taxon>
        <taxon>Sphingomonadales</taxon>
        <taxon>Sphingomonadaceae</taxon>
        <taxon>Novosphingobium</taxon>
    </lineage>
</organism>
<evidence type="ECO:0000313" key="4">
    <source>
        <dbReference type="EMBL" id="NBC35598.1"/>
    </source>
</evidence>
<comment type="similarity">
    <text evidence="1">Belongs to the short-chain dehydrogenases/reductases (SDR) family.</text>
</comment>
<dbReference type="InterPro" id="IPR036291">
    <property type="entry name" value="NAD(P)-bd_dom_sf"/>
</dbReference>
<feature type="signal peptide" evidence="3">
    <location>
        <begin position="1"/>
        <end position="22"/>
    </location>
</feature>
<sequence length="256" mass="25136">MKLAGRAALVTGAGGGIGAAIAAALAAQGAQVLCSDIDAAAAAATADAIGASALSCGLDVTDQAQWAAALDLCQSTLGGLAILVNNAGIASGGRFDEVALETWRDTFSVHVEGTFLGCRMALPLLRGAGAGLAGGAAIVNMASSAAFSARAELAAYGAAKAAVWALTRAIAVGEAQAGHPVRANCVIPAYVDTPMLDHFAPTMAPDALRARLGRQLPMGRIGTPAEVAAAALYLAGPDAAFVTGSEIRLDGGLGAV</sequence>